<organism evidence="2 3">
    <name type="scientific">Monilinia fructigena</name>
    <dbReference type="NCBI Taxonomy" id="38457"/>
    <lineage>
        <taxon>Eukaryota</taxon>
        <taxon>Fungi</taxon>
        <taxon>Dikarya</taxon>
        <taxon>Ascomycota</taxon>
        <taxon>Pezizomycotina</taxon>
        <taxon>Leotiomycetes</taxon>
        <taxon>Helotiales</taxon>
        <taxon>Sclerotiniaceae</taxon>
        <taxon>Monilinia</taxon>
    </lineage>
</organism>
<dbReference type="EMBL" id="QKRW01000028">
    <property type="protein sequence ID" value="RAL61887.1"/>
    <property type="molecule type" value="Genomic_DNA"/>
</dbReference>
<dbReference type="OrthoDB" id="5426982at2759"/>
<proteinExistence type="predicted"/>
<feature type="region of interest" description="Disordered" evidence="1">
    <location>
        <begin position="271"/>
        <end position="300"/>
    </location>
</feature>
<feature type="compositionally biased region" description="Basic and acidic residues" evidence="1">
    <location>
        <begin position="271"/>
        <end position="283"/>
    </location>
</feature>
<dbReference type="Proteomes" id="UP000249056">
    <property type="component" value="Unassembled WGS sequence"/>
</dbReference>
<dbReference type="Gene3D" id="3.40.50.720">
    <property type="entry name" value="NAD(P)-binding Rossmann-like Domain"/>
    <property type="match status" value="1"/>
</dbReference>
<dbReference type="InterPro" id="IPR036291">
    <property type="entry name" value="NAD(P)-bd_dom_sf"/>
</dbReference>
<keyword evidence="3" id="KW-1185">Reference proteome</keyword>
<name>A0A395INL7_9HELO</name>
<evidence type="ECO:0000313" key="3">
    <source>
        <dbReference type="Proteomes" id="UP000249056"/>
    </source>
</evidence>
<dbReference type="SUPFAM" id="SSF51735">
    <property type="entry name" value="NAD(P)-binding Rossmann-fold domains"/>
    <property type="match status" value="1"/>
</dbReference>
<sequence>MGCLVPFGGLSDINLLPDETVIVTPVTGRFGESAVMLALAMGATVVACSRNEDPLTAFRKTYGDTGKLETVELTGELETDTQAMVAASGNGGKGADAYIDFSPNAAANSTNIAAAMAALKPFGRAAFMGEIFYVSDLQLMVWAAPSGSSTYYGDMSNEFYHSTFDDYQNDIDKSLDFGHVPSSDFYLGPEMFLIPQMLGDQPYPSQRTFTDMAPVYGQLQFQSLRAGPGSNETIGQTQFPPRLLDGNCRKISAEPPYPSEDPQNCYAVEERHSEHGNDENIEHCRKKRRPSEDKKTPTASIPQATVFKLDLRIPSISQAELQPVASQESLSSVFEVNMNQQPKRKARSAFTPQGKKKVEASIPREDYDVDITVYSNSYHNRVTNLGINFSGVEGQRKTIKVDGKGPNSSPLDLRVIKVQSSSLSEDTQKEVCQIIRFKSNPSFQQNNSSYEPGIIPILDSECFSSIEFEKWVMKYINDNKLDNLCSISFSFCGAYAREKLPHADLVENMTKLISLNYMLCNGLKIIPLAGQEAVATEYSVLRAQLDTKLFNLLYNAEKLVCQELQRLVFKTSGQLPRDALVPVSLVLWLLTRLHSLQTSYVVHLIEGSGFSPSETATSSASYHKHILNLLVNVLTALFRSSFPLLMNFEDKCNRDLLGGNEDLIRMSKKLRRDIIAFKRRGYLKAWKWNKGFLKDQVDRLRDILSE</sequence>
<reference evidence="2 3" key="1">
    <citation type="submission" date="2018-06" db="EMBL/GenBank/DDBJ databases">
        <title>Genome Sequence of the Brown Rot Fungal Pathogen Monilinia fructigena.</title>
        <authorList>
            <person name="Landi L."/>
            <person name="De Miccolis Angelini R.M."/>
            <person name="Pollastro S."/>
            <person name="Abate D."/>
            <person name="Faretra F."/>
            <person name="Romanazzi G."/>
        </authorList>
    </citation>
    <scope>NUCLEOTIDE SEQUENCE [LARGE SCALE GENOMIC DNA]</scope>
    <source>
        <strain evidence="2 3">Mfrg269</strain>
    </source>
</reference>
<accession>A0A395INL7</accession>
<gene>
    <name evidence="2" type="ORF">DID88_002950</name>
</gene>
<evidence type="ECO:0000313" key="2">
    <source>
        <dbReference type="EMBL" id="RAL61887.1"/>
    </source>
</evidence>
<protein>
    <recommendedName>
        <fullName evidence="4">Alcohol dehydrogenase-like C-terminal domain-containing protein</fullName>
    </recommendedName>
</protein>
<evidence type="ECO:0008006" key="4">
    <source>
        <dbReference type="Google" id="ProtNLM"/>
    </source>
</evidence>
<comment type="caution">
    <text evidence="2">The sequence shown here is derived from an EMBL/GenBank/DDBJ whole genome shotgun (WGS) entry which is preliminary data.</text>
</comment>
<evidence type="ECO:0000256" key="1">
    <source>
        <dbReference type="SAM" id="MobiDB-lite"/>
    </source>
</evidence>
<dbReference type="AlphaFoldDB" id="A0A395INL7"/>